<dbReference type="Gene3D" id="2.60.120.10">
    <property type="entry name" value="Jelly Rolls"/>
    <property type="match status" value="1"/>
</dbReference>
<organism evidence="2 3">
    <name type="scientific">Nocardia rhizosphaerae</name>
    <dbReference type="NCBI Taxonomy" id="1691571"/>
    <lineage>
        <taxon>Bacteria</taxon>
        <taxon>Bacillati</taxon>
        <taxon>Actinomycetota</taxon>
        <taxon>Actinomycetes</taxon>
        <taxon>Mycobacteriales</taxon>
        <taxon>Nocardiaceae</taxon>
        <taxon>Nocardia</taxon>
    </lineage>
</organism>
<evidence type="ECO:0000313" key="2">
    <source>
        <dbReference type="EMBL" id="MFC4127278.1"/>
    </source>
</evidence>
<dbReference type="RefSeq" id="WP_378552570.1">
    <property type="nucleotide sequence ID" value="NZ_JBHSBA010000014.1"/>
</dbReference>
<gene>
    <name evidence="2" type="ORF">ACFOW8_20310</name>
</gene>
<reference evidence="3" key="1">
    <citation type="journal article" date="2019" name="Int. J. Syst. Evol. Microbiol.">
        <title>The Global Catalogue of Microorganisms (GCM) 10K type strain sequencing project: providing services to taxonomists for standard genome sequencing and annotation.</title>
        <authorList>
            <consortium name="The Broad Institute Genomics Platform"/>
            <consortium name="The Broad Institute Genome Sequencing Center for Infectious Disease"/>
            <person name="Wu L."/>
            <person name="Ma J."/>
        </authorList>
    </citation>
    <scope>NUCLEOTIDE SEQUENCE [LARGE SCALE GENOMIC DNA]</scope>
    <source>
        <strain evidence="3">CGMCC 4.7204</strain>
    </source>
</reference>
<evidence type="ECO:0000259" key="1">
    <source>
        <dbReference type="Pfam" id="PF07883"/>
    </source>
</evidence>
<dbReference type="InterPro" id="IPR011051">
    <property type="entry name" value="RmlC_Cupin_sf"/>
</dbReference>
<comment type="caution">
    <text evidence="2">The sequence shown here is derived from an EMBL/GenBank/DDBJ whole genome shotgun (WGS) entry which is preliminary data.</text>
</comment>
<proteinExistence type="predicted"/>
<accession>A0ABV8LAQ1</accession>
<protein>
    <submittedName>
        <fullName evidence="2">Cupin domain-containing protein</fullName>
    </submittedName>
</protein>
<dbReference type="InterPro" id="IPR014710">
    <property type="entry name" value="RmlC-like_jellyroll"/>
</dbReference>
<dbReference type="Pfam" id="PF07883">
    <property type="entry name" value="Cupin_2"/>
    <property type="match status" value="1"/>
</dbReference>
<sequence>MPVVRSEHAPVHEVHNARFISLIRPDVGSCELCVWRTEVAPGSQGVPHRILGEEAFVLLSGAVGMLIDGESALLAPGDAAIAPAGSVIALSNAGAEPAVLLVTVRRGFAAELPDGSTFVPPWAS</sequence>
<dbReference type="InterPro" id="IPR013096">
    <property type="entry name" value="Cupin_2"/>
</dbReference>
<dbReference type="SUPFAM" id="SSF51182">
    <property type="entry name" value="RmlC-like cupins"/>
    <property type="match status" value="1"/>
</dbReference>
<name>A0ABV8LAQ1_9NOCA</name>
<keyword evidence="3" id="KW-1185">Reference proteome</keyword>
<dbReference type="EMBL" id="JBHSBA010000014">
    <property type="protein sequence ID" value="MFC4127278.1"/>
    <property type="molecule type" value="Genomic_DNA"/>
</dbReference>
<dbReference type="Proteomes" id="UP001595767">
    <property type="component" value="Unassembled WGS sequence"/>
</dbReference>
<feature type="domain" description="Cupin type-2" evidence="1">
    <location>
        <begin position="36"/>
        <end position="103"/>
    </location>
</feature>
<evidence type="ECO:0000313" key="3">
    <source>
        <dbReference type="Proteomes" id="UP001595767"/>
    </source>
</evidence>